<name>A0ABZ1B7A3_9ACTN</name>
<evidence type="ECO:0000259" key="4">
    <source>
        <dbReference type="PROSITE" id="PS50043"/>
    </source>
</evidence>
<keyword evidence="6" id="KW-1185">Reference proteome</keyword>
<dbReference type="PANTHER" id="PTHR44688">
    <property type="entry name" value="DNA-BINDING TRANSCRIPTIONAL ACTIVATOR DEVR_DOSR"/>
    <property type="match status" value="1"/>
</dbReference>
<evidence type="ECO:0000313" key="6">
    <source>
        <dbReference type="Proteomes" id="UP001324287"/>
    </source>
</evidence>
<feature type="domain" description="HTH luxR-type" evidence="4">
    <location>
        <begin position="1"/>
        <end position="49"/>
    </location>
</feature>
<dbReference type="Proteomes" id="UP001324287">
    <property type="component" value="Chromosome"/>
</dbReference>
<dbReference type="PANTHER" id="PTHR44688:SF16">
    <property type="entry name" value="DNA-BINDING TRANSCRIPTIONAL ACTIVATOR DEVR_DOSR"/>
    <property type="match status" value="1"/>
</dbReference>
<dbReference type="InterPro" id="IPR016032">
    <property type="entry name" value="Sig_transdc_resp-reg_C-effctor"/>
</dbReference>
<dbReference type="PRINTS" id="PR00038">
    <property type="entry name" value="HTHLUXR"/>
</dbReference>
<keyword evidence="3" id="KW-0804">Transcription</keyword>
<sequence>MLAAGRTTREAAAALFLSPKTVEYHLRHVYQKLGVSSRAELATRLPDRT</sequence>
<keyword evidence="2" id="KW-0238">DNA-binding</keyword>
<keyword evidence="1" id="KW-0805">Transcription regulation</keyword>
<dbReference type="Pfam" id="PF00196">
    <property type="entry name" value="GerE"/>
    <property type="match status" value="1"/>
</dbReference>
<dbReference type="Gene3D" id="1.10.10.10">
    <property type="entry name" value="Winged helix-like DNA-binding domain superfamily/Winged helix DNA-binding domain"/>
    <property type="match status" value="1"/>
</dbReference>
<evidence type="ECO:0000313" key="5">
    <source>
        <dbReference type="EMBL" id="WRL66684.1"/>
    </source>
</evidence>
<dbReference type="RefSeq" id="WP_324277996.1">
    <property type="nucleotide sequence ID" value="NZ_CP141261.1"/>
</dbReference>
<protein>
    <submittedName>
        <fullName evidence="5">Helix-turn-helix transcriptional regulator</fullName>
    </submittedName>
</protein>
<dbReference type="SMART" id="SM00421">
    <property type="entry name" value="HTH_LUXR"/>
    <property type="match status" value="1"/>
</dbReference>
<accession>A0ABZ1B7A3</accession>
<evidence type="ECO:0000256" key="2">
    <source>
        <dbReference type="ARBA" id="ARBA00023125"/>
    </source>
</evidence>
<dbReference type="EMBL" id="CP141261">
    <property type="protein sequence ID" value="WRL66684.1"/>
    <property type="molecule type" value="Genomic_DNA"/>
</dbReference>
<dbReference type="InterPro" id="IPR036388">
    <property type="entry name" value="WH-like_DNA-bd_sf"/>
</dbReference>
<dbReference type="CDD" id="cd06170">
    <property type="entry name" value="LuxR_C_like"/>
    <property type="match status" value="1"/>
</dbReference>
<evidence type="ECO:0000256" key="1">
    <source>
        <dbReference type="ARBA" id="ARBA00023015"/>
    </source>
</evidence>
<gene>
    <name evidence="5" type="ORF">U6N30_15600</name>
</gene>
<reference evidence="5 6" key="1">
    <citation type="submission" date="2023-12" db="EMBL/GenBank/DDBJ databases">
        <title>Blastococcus brunescens sp. nov., an actonobacterium isolated from sandstone collected in sahara desert.</title>
        <authorList>
            <person name="Gtari M."/>
            <person name="Ghodhbane F."/>
        </authorList>
    </citation>
    <scope>NUCLEOTIDE SEQUENCE [LARGE SCALE GENOMIC DNA]</scope>
    <source>
        <strain evidence="5 6">BMG 8361</strain>
    </source>
</reference>
<dbReference type="InterPro" id="IPR000792">
    <property type="entry name" value="Tscrpt_reg_LuxR_C"/>
</dbReference>
<proteinExistence type="predicted"/>
<dbReference type="SUPFAM" id="SSF46894">
    <property type="entry name" value="C-terminal effector domain of the bipartite response regulators"/>
    <property type="match status" value="1"/>
</dbReference>
<evidence type="ECO:0000256" key="3">
    <source>
        <dbReference type="ARBA" id="ARBA00023163"/>
    </source>
</evidence>
<organism evidence="5 6">
    <name type="scientific">Blastococcus brunescens</name>
    <dbReference type="NCBI Taxonomy" id="1564165"/>
    <lineage>
        <taxon>Bacteria</taxon>
        <taxon>Bacillati</taxon>
        <taxon>Actinomycetota</taxon>
        <taxon>Actinomycetes</taxon>
        <taxon>Geodermatophilales</taxon>
        <taxon>Geodermatophilaceae</taxon>
        <taxon>Blastococcus</taxon>
    </lineage>
</organism>
<dbReference type="PROSITE" id="PS50043">
    <property type="entry name" value="HTH_LUXR_2"/>
    <property type="match status" value="1"/>
</dbReference>